<name>A0A9Q1CVL9_CONCO</name>
<dbReference type="SUPFAM" id="SSF47986">
    <property type="entry name" value="DEATH domain"/>
    <property type="match status" value="1"/>
</dbReference>
<dbReference type="Gene3D" id="1.10.533.10">
    <property type="entry name" value="Death Domain, Fas"/>
    <property type="match status" value="1"/>
</dbReference>
<gene>
    <name evidence="2" type="ORF">COCON_G00233170</name>
</gene>
<dbReference type="AlphaFoldDB" id="A0A9Q1CVL9"/>
<dbReference type="OrthoDB" id="8951038at2759"/>
<dbReference type="SMART" id="SM01289">
    <property type="entry name" value="PYRIN"/>
    <property type="match status" value="1"/>
</dbReference>
<comment type="caution">
    <text evidence="2">The sequence shown here is derived from an EMBL/GenBank/DDBJ whole genome shotgun (WGS) entry which is preliminary data.</text>
</comment>
<evidence type="ECO:0000259" key="1">
    <source>
        <dbReference type="PROSITE" id="PS50824"/>
    </source>
</evidence>
<sequence>MGAEENSLLTLVKAVSASGLHRNGTAGDSLLHTLVELKKNGKLKLFQSHLSQDCPECFKTLSEDPSVLEKFMKMKESFKSHQSHDYPECSEREQVDPEVLYIVEKMLETCGSERSLKITLHILRNMKQKDLADSLER</sequence>
<feature type="domain" description="Pyrin" evidence="1">
    <location>
        <begin position="20"/>
        <end position="137"/>
    </location>
</feature>
<evidence type="ECO:0000313" key="3">
    <source>
        <dbReference type="Proteomes" id="UP001152803"/>
    </source>
</evidence>
<dbReference type="EMBL" id="JAFJMO010000019">
    <property type="protein sequence ID" value="KAJ8250101.1"/>
    <property type="molecule type" value="Genomic_DNA"/>
</dbReference>
<accession>A0A9Q1CVL9</accession>
<dbReference type="InterPro" id="IPR011029">
    <property type="entry name" value="DEATH-like_dom_sf"/>
</dbReference>
<dbReference type="Proteomes" id="UP001152803">
    <property type="component" value="Unassembled WGS sequence"/>
</dbReference>
<keyword evidence="3" id="KW-1185">Reference proteome</keyword>
<evidence type="ECO:0000313" key="2">
    <source>
        <dbReference type="EMBL" id="KAJ8250101.1"/>
    </source>
</evidence>
<proteinExistence type="predicted"/>
<reference evidence="2" key="1">
    <citation type="journal article" date="2023" name="Science">
        <title>Genome structures resolve the early diversification of teleost fishes.</title>
        <authorList>
            <person name="Parey E."/>
            <person name="Louis A."/>
            <person name="Montfort J."/>
            <person name="Bouchez O."/>
            <person name="Roques C."/>
            <person name="Iampietro C."/>
            <person name="Lluch J."/>
            <person name="Castinel A."/>
            <person name="Donnadieu C."/>
            <person name="Desvignes T."/>
            <person name="Floi Bucao C."/>
            <person name="Jouanno E."/>
            <person name="Wen M."/>
            <person name="Mejri S."/>
            <person name="Dirks R."/>
            <person name="Jansen H."/>
            <person name="Henkel C."/>
            <person name="Chen W.J."/>
            <person name="Zahm M."/>
            <person name="Cabau C."/>
            <person name="Klopp C."/>
            <person name="Thompson A.W."/>
            <person name="Robinson-Rechavi M."/>
            <person name="Braasch I."/>
            <person name="Lecointre G."/>
            <person name="Bobe J."/>
            <person name="Postlethwait J.H."/>
            <person name="Berthelot C."/>
            <person name="Roest Crollius H."/>
            <person name="Guiguen Y."/>
        </authorList>
    </citation>
    <scope>NUCLEOTIDE SEQUENCE</scope>
    <source>
        <strain evidence="2">Concon-B</strain>
    </source>
</reference>
<dbReference type="InterPro" id="IPR004020">
    <property type="entry name" value="DAPIN"/>
</dbReference>
<dbReference type="PROSITE" id="PS50824">
    <property type="entry name" value="DAPIN"/>
    <property type="match status" value="1"/>
</dbReference>
<organism evidence="2 3">
    <name type="scientific">Conger conger</name>
    <name type="common">Conger eel</name>
    <name type="synonym">Muraena conger</name>
    <dbReference type="NCBI Taxonomy" id="82655"/>
    <lineage>
        <taxon>Eukaryota</taxon>
        <taxon>Metazoa</taxon>
        <taxon>Chordata</taxon>
        <taxon>Craniata</taxon>
        <taxon>Vertebrata</taxon>
        <taxon>Euteleostomi</taxon>
        <taxon>Actinopterygii</taxon>
        <taxon>Neopterygii</taxon>
        <taxon>Teleostei</taxon>
        <taxon>Anguilliformes</taxon>
        <taxon>Congridae</taxon>
        <taxon>Conger</taxon>
    </lineage>
</organism>
<protein>
    <recommendedName>
        <fullName evidence="1">Pyrin domain-containing protein</fullName>
    </recommendedName>
</protein>